<evidence type="ECO:0000256" key="1">
    <source>
        <dbReference type="SAM" id="Phobius"/>
    </source>
</evidence>
<feature type="non-terminal residue" evidence="2">
    <location>
        <position position="1"/>
    </location>
</feature>
<protein>
    <submittedName>
        <fullName evidence="2">Uncharacterized protein</fullName>
    </submittedName>
</protein>
<keyword evidence="1" id="KW-0812">Transmembrane</keyword>
<proteinExistence type="predicted"/>
<evidence type="ECO:0000313" key="3">
    <source>
        <dbReference type="Proteomes" id="UP000257109"/>
    </source>
</evidence>
<keyword evidence="1" id="KW-1133">Transmembrane helix</keyword>
<comment type="caution">
    <text evidence="2">The sequence shown here is derived from an EMBL/GenBank/DDBJ whole genome shotgun (WGS) entry which is preliminary data.</text>
</comment>
<accession>A0A371EEB8</accession>
<sequence length="130" mass="14755">MTLEINQNYMFYFSIHEIWENLVETYSMCLDVNPIKGRLEINRALLCLCPQLRTVVLGAAATACRCSRRLLLQLPPAAAAICCRRCRLPPPLLSTAATRRCLPLFVATVLFVGLFPTYSNVQNLGWKYCR</sequence>
<name>A0A371EEB8_MUCPR</name>
<keyword evidence="3" id="KW-1185">Reference proteome</keyword>
<gene>
    <name evidence="2" type="ORF">CR513_57066</name>
</gene>
<dbReference type="Proteomes" id="UP000257109">
    <property type="component" value="Unassembled WGS sequence"/>
</dbReference>
<feature type="transmembrane region" description="Helical" evidence="1">
    <location>
        <begin position="101"/>
        <end position="118"/>
    </location>
</feature>
<organism evidence="2 3">
    <name type="scientific">Mucuna pruriens</name>
    <name type="common">Velvet bean</name>
    <name type="synonym">Dolichos pruriens</name>
    <dbReference type="NCBI Taxonomy" id="157652"/>
    <lineage>
        <taxon>Eukaryota</taxon>
        <taxon>Viridiplantae</taxon>
        <taxon>Streptophyta</taxon>
        <taxon>Embryophyta</taxon>
        <taxon>Tracheophyta</taxon>
        <taxon>Spermatophyta</taxon>
        <taxon>Magnoliopsida</taxon>
        <taxon>eudicotyledons</taxon>
        <taxon>Gunneridae</taxon>
        <taxon>Pentapetalae</taxon>
        <taxon>rosids</taxon>
        <taxon>fabids</taxon>
        <taxon>Fabales</taxon>
        <taxon>Fabaceae</taxon>
        <taxon>Papilionoideae</taxon>
        <taxon>50 kb inversion clade</taxon>
        <taxon>NPAAA clade</taxon>
        <taxon>indigoferoid/millettioid clade</taxon>
        <taxon>Phaseoleae</taxon>
        <taxon>Mucuna</taxon>
    </lineage>
</organism>
<dbReference type="AlphaFoldDB" id="A0A371EEB8"/>
<dbReference type="EMBL" id="QJKJ01014411">
    <property type="protein sequence ID" value="RDX64385.1"/>
    <property type="molecule type" value="Genomic_DNA"/>
</dbReference>
<dbReference type="OrthoDB" id="1750575at2759"/>
<evidence type="ECO:0000313" key="2">
    <source>
        <dbReference type="EMBL" id="RDX64385.1"/>
    </source>
</evidence>
<keyword evidence="1" id="KW-0472">Membrane</keyword>
<reference evidence="2" key="1">
    <citation type="submission" date="2018-05" db="EMBL/GenBank/DDBJ databases">
        <title>Draft genome of Mucuna pruriens seed.</title>
        <authorList>
            <person name="Nnadi N.E."/>
            <person name="Vos R."/>
            <person name="Hasami M.H."/>
            <person name="Devisetty U.K."/>
            <person name="Aguiy J.C."/>
        </authorList>
    </citation>
    <scope>NUCLEOTIDE SEQUENCE [LARGE SCALE GENOMIC DNA]</scope>
    <source>
        <strain evidence="2">JCA_2017</strain>
    </source>
</reference>